<dbReference type="InterPro" id="IPR007214">
    <property type="entry name" value="YbaK/aa-tRNA-synth-assoc-dom"/>
</dbReference>
<organism evidence="2">
    <name type="scientific">hydrothermal vent metagenome</name>
    <dbReference type="NCBI Taxonomy" id="652676"/>
    <lineage>
        <taxon>unclassified sequences</taxon>
        <taxon>metagenomes</taxon>
        <taxon>ecological metagenomes</taxon>
    </lineage>
</organism>
<dbReference type="InterPro" id="IPR013976">
    <property type="entry name" value="HDOD"/>
</dbReference>
<dbReference type="GO" id="GO:0002161">
    <property type="term" value="F:aminoacyl-tRNA deacylase activity"/>
    <property type="evidence" value="ECO:0007669"/>
    <property type="project" value="InterPro"/>
</dbReference>
<sequence length="461" mass="50584">MKIVATVIRYLDRQRVGYKIHKLASFESSYEAAEQLAVSPDVVLRAIPLVDQFGLMFAIVSSPMTLNAQRLSQLMGREVSLATKEYLQAELSDGELNYVPPLGAAFGLRTIMDDELVNTDVIYILTGSKDLVVSLAYQDFLKLQSSASLVADFTEPLDQEHASTKKTLETKNAEVSDLRTLVNDLNQLPPMPELAHKIFQLSSDEKAGVAELVAIVEIDPSLSAQVLRYARSPLFNYPGQVDSIQTAISRVLGFDMVMNLSLGLATAKSFKIQPLGPLGLGNYWRHAIYSAALAQNLAKEVKGDCQFNPGLLYLAGLLHNFGHLLMGHLFKNEFASLNNLVAAHPETPVSELEIQIFGITHTEVGAQLMDKWRLPEEIIVAAREHHNPDYDGEHAAYAKIVMLADYILKGHGMGDAPSQDVPEALLSQLGLTEIQTLMAMNHLLEGCDGFNEMAVQIAKAA</sequence>
<dbReference type="AlphaFoldDB" id="A0A3B0ZL38"/>
<reference evidence="2" key="1">
    <citation type="submission" date="2018-06" db="EMBL/GenBank/DDBJ databases">
        <authorList>
            <person name="Zhirakovskaya E."/>
        </authorList>
    </citation>
    <scope>NUCLEOTIDE SEQUENCE</scope>
</reference>
<accession>A0A3B0ZL38</accession>
<dbReference type="PANTHER" id="PTHR33525:SF3">
    <property type="entry name" value="RIBONUCLEASE Y"/>
    <property type="match status" value="1"/>
</dbReference>
<dbReference type="InterPro" id="IPR003607">
    <property type="entry name" value="HD/PDEase_dom"/>
</dbReference>
<dbReference type="PANTHER" id="PTHR33525">
    <property type="match status" value="1"/>
</dbReference>
<name>A0A3B0ZL38_9ZZZZ</name>
<proteinExistence type="predicted"/>
<dbReference type="InterPro" id="IPR006675">
    <property type="entry name" value="HDIG_dom"/>
</dbReference>
<dbReference type="Gene3D" id="3.90.960.10">
    <property type="entry name" value="YbaK/aminoacyl-tRNA synthetase-associated domain"/>
    <property type="match status" value="1"/>
</dbReference>
<dbReference type="InterPro" id="IPR052340">
    <property type="entry name" value="RNase_Y/CdgJ"/>
</dbReference>
<dbReference type="EMBL" id="UOFO01000109">
    <property type="protein sequence ID" value="VAW86999.1"/>
    <property type="molecule type" value="Genomic_DNA"/>
</dbReference>
<feature type="domain" description="HDOD" evidence="1">
    <location>
        <begin position="188"/>
        <end position="388"/>
    </location>
</feature>
<dbReference type="NCBIfam" id="TIGR00277">
    <property type="entry name" value="HDIG"/>
    <property type="match status" value="1"/>
</dbReference>
<dbReference type="PROSITE" id="PS51833">
    <property type="entry name" value="HDOD"/>
    <property type="match status" value="1"/>
</dbReference>
<dbReference type="SUPFAM" id="SSF109604">
    <property type="entry name" value="HD-domain/PDEase-like"/>
    <property type="match status" value="1"/>
</dbReference>
<dbReference type="InterPro" id="IPR014627">
    <property type="entry name" value="UCP036888_HDGYP-like"/>
</dbReference>
<dbReference type="Pfam" id="PF08668">
    <property type="entry name" value="HDOD"/>
    <property type="match status" value="1"/>
</dbReference>
<dbReference type="SUPFAM" id="SSF55826">
    <property type="entry name" value="YbaK/ProRS associated domain"/>
    <property type="match status" value="1"/>
</dbReference>
<protein>
    <submittedName>
        <fullName evidence="2">Predicted signal transduction protein</fullName>
    </submittedName>
</protein>
<dbReference type="InterPro" id="IPR036754">
    <property type="entry name" value="YbaK/aa-tRNA-synt-asso_dom_sf"/>
</dbReference>
<gene>
    <name evidence="2" type="ORF">MNBD_GAMMA16-574</name>
</gene>
<dbReference type="Gene3D" id="1.10.3210.10">
    <property type="entry name" value="Hypothetical protein af1432"/>
    <property type="match status" value="1"/>
</dbReference>
<evidence type="ECO:0000313" key="2">
    <source>
        <dbReference type="EMBL" id="VAW86999.1"/>
    </source>
</evidence>
<evidence type="ECO:0000259" key="1">
    <source>
        <dbReference type="PROSITE" id="PS51833"/>
    </source>
</evidence>
<dbReference type="PIRSF" id="PIRSF036888">
    <property type="entry name" value="HDGYPm_UCP036888"/>
    <property type="match status" value="1"/>
</dbReference>
<dbReference type="CDD" id="cd00077">
    <property type="entry name" value="HDc"/>
    <property type="match status" value="1"/>
</dbReference>
<dbReference type="Pfam" id="PF04073">
    <property type="entry name" value="tRNA_edit"/>
    <property type="match status" value="1"/>
</dbReference>